<evidence type="ECO:0000259" key="11">
    <source>
        <dbReference type="PROSITE" id="PS51194"/>
    </source>
</evidence>
<dbReference type="InterPro" id="IPR006483">
    <property type="entry name" value="CRISPR-assoc_Cas3_HD"/>
</dbReference>
<evidence type="ECO:0000256" key="8">
    <source>
        <dbReference type="ARBA" id="ARBA00022840"/>
    </source>
</evidence>
<dbReference type="Pfam" id="PF18395">
    <property type="entry name" value="Cas3_C"/>
    <property type="match status" value="1"/>
</dbReference>
<dbReference type="InterPro" id="IPR011545">
    <property type="entry name" value="DEAD/DEAH_box_helicase_dom"/>
</dbReference>
<accession>B1VIY4</accession>
<dbReference type="SMART" id="SM00490">
    <property type="entry name" value="HELICc"/>
    <property type="match status" value="1"/>
</dbReference>
<keyword evidence="5" id="KW-0547">Nucleotide-binding</keyword>
<dbReference type="InterPro" id="IPR038257">
    <property type="entry name" value="CRISPR-assoc_Cas3_HD_sf"/>
</dbReference>
<dbReference type="RefSeq" id="WP_012361197.1">
    <property type="nucleotide sequence ID" value="NC_010545.1"/>
</dbReference>
<keyword evidence="3" id="KW-0540">Nuclease</keyword>
<dbReference type="GO" id="GO:0004518">
    <property type="term" value="F:nuclease activity"/>
    <property type="evidence" value="ECO:0007669"/>
    <property type="project" value="UniProtKB-KW"/>
</dbReference>
<dbReference type="Gene3D" id="1.10.3210.30">
    <property type="match status" value="1"/>
</dbReference>
<dbReference type="InterPro" id="IPR041372">
    <property type="entry name" value="Cas3_C"/>
</dbReference>
<keyword evidence="8" id="KW-0067">ATP-binding</keyword>
<keyword evidence="9" id="KW-0051">Antiviral defense</keyword>
<keyword evidence="7" id="KW-0347">Helicase</keyword>
<comment type="similarity">
    <text evidence="2">In the central section; belongs to the CRISPR-associated helicase Cas3 family.</text>
</comment>
<dbReference type="GO" id="GO:0003724">
    <property type="term" value="F:RNA helicase activity"/>
    <property type="evidence" value="ECO:0007669"/>
    <property type="project" value="TreeGrafter"/>
</dbReference>
<dbReference type="Gene3D" id="3.40.50.300">
    <property type="entry name" value="P-loop containing nucleotide triphosphate hydrolases"/>
    <property type="match status" value="2"/>
</dbReference>
<organism evidence="13 14">
    <name type="scientific">Corynebacterium urealyticum (strain ATCC 43042 / DSM 7109)</name>
    <dbReference type="NCBI Taxonomy" id="504474"/>
    <lineage>
        <taxon>Bacteria</taxon>
        <taxon>Bacillati</taxon>
        <taxon>Actinomycetota</taxon>
        <taxon>Actinomycetes</taxon>
        <taxon>Mycobacteriales</taxon>
        <taxon>Corynebacteriaceae</taxon>
        <taxon>Corynebacterium</taxon>
    </lineage>
</organism>
<dbReference type="CDD" id="cd09641">
    <property type="entry name" value="Cas3''_I"/>
    <property type="match status" value="1"/>
</dbReference>
<dbReference type="GO" id="GO:0051607">
    <property type="term" value="P:defense response to virus"/>
    <property type="evidence" value="ECO:0007669"/>
    <property type="project" value="UniProtKB-KW"/>
</dbReference>
<dbReference type="NCBIfam" id="TIGR01587">
    <property type="entry name" value="cas3_core"/>
    <property type="match status" value="1"/>
</dbReference>
<evidence type="ECO:0000256" key="2">
    <source>
        <dbReference type="ARBA" id="ARBA00009046"/>
    </source>
</evidence>
<gene>
    <name evidence="13" type="primary">casH</name>
    <name evidence="13" type="ordered locus">cu1973</name>
</gene>
<dbReference type="NCBIfam" id="TIGR01596">
    <property type="entry name" value="cas3_HD"/>
    <property type="match status" value="1"/>
</dbReference>
<evidence type="ECO:0000256" key="1">
    <source>
        <dbReference type="ARBA" id="ARBA00006847"/>
    </source>
</evidence>
<evidence type="ECO:0000313" key="14">
    <source>
        <dbReference type="Proteomes" id="UP000001727"/>
    </source>
</evidence>
<dbReference type="AlphaFoldDB" id="B1VIY4"/>
<dbReference type="SUPFAM" id="SSF52540">
    <property type="entry name" value="P-loop containing nucleoside triphosphate hydrolases"/>
    <property type="match status" value="1"/>
</dbReference>
<reference evidence="13 14" key="1">
    <citation type="journal article" date="2008" name="J. Biotechnol.">
        <title>The lifestyle of Corynebacterium urealyticum derived from its complete genome sequence established by pyrosequencing.</title>
        <authorList>
            <person name="Tauch A."/>
            <person name="Trost E."/>
            <person name="Tilker A."/>
            <person name="Ludewig U."/>
            <person name="Schneiker S."/>
            <person name="Goesmann A."/>
            <person name="Arnold W."/>
            <person name="Bekel T."/>
            <person name="Brinkrolf K."/>
            <person name="Brune I."/>
            <person name="Goetker S."/>
            <person name="Kalinowski J."/>
            <person name="Kamp P.-B."/>
            <person name="Lobo F.P."/>
            <person name="Viehoever P."/>
            <person name="Weisshaar B."/>
            <person name="Soriano F."/>
            <person name="Droege M."/>
            <person name="Puehler A."/>
        </authorList>
    </citation>
    <scope>NUCLEOTIDE SEQUENCE [LARGE SCALE GENOMIC DNA]</scope>
    <source>
        <strain evidence="14">ATCC 43042 / DSM 7109</strain>
    </source>
</reference>
<dbReference type="PANTHER" id="PTHR47963">
    <property type="entry name" value="DEAD-BOX ATP-DEPENDENT RNA HELICASE 47, MITOCHONDRIAL"/>
    <property type="match status" value="1"/>
</dbReference>
<protein>
    <submittedName>
        <fullName evidence="13">CRISPR-associated protein</fullName>
    </submittedName>
</protein>
<comment type="similarity">
    <text evidence="1">In the N-terminal section; belongs to the CRISPR-associated nuclease Cas3-HD family.</text>
</comment>
<dbReference type="STRING" id="504474.cu1973"/>
<dbReference type="SMART" id="SM00487">
    <property type="entry name" value="DEXDc"/>
    <property type="match status" value="1"/>
</dbReference>
<dbReference type="InterPro" id="IPR006474">
    <property type="entry name" value="Helicase_Cas3_CRISPR-ass_core"/>
</dbReference>
<dbReference type="Pfam" id="PF00270">
    <property type="entry name" value="DEAD"/>
    <property type="match status" value="1"/>
</dbReference>
<dbReference type="HOGENOM" id="CLU_013924_1_0_11"/>
<dbReference type="InterPro" id="IPR054712">
    <property type="entry name" value="Cas3-like_dom"/>
</dbReference>
<evidence type="ECO:0000256" key="5">
    <source>
        <dbReference type="ARBA" id="ARBA00022741"/>
    </source>
</evidence>
<dbReference type="InterPro" id="IPR014001">
    <property type="entry name" value="Helicase_ATP-bd"/>
</dbReference>
<feature type="domain" description="Helicase ATP-binding" evidence="10">
    <location>
        <begin position="316"/>
        <end position="512"/>
    </location>
</feature>
<sequence>MTFPGYGFGSSNTPNTRDAFISKLDAWLRGVSPQLAALWAKSGEEGEYLNLPQHLADVAATAGEVFDIWVADATKNDLSGELGIDVGELRRLVTWLAGLHDSGKASVNFQRLLEKKPGYDYLLNAVSDAGLPLDTGYREADLPAMPHSVASAAMLGEWLESETSVSSIMRRRLRSIVGAHHGIPADEKLRRDIEDALKDYPQAWRAVHKELLDGFAELTEIKPVLSKMSTPRAPELQLLTGIVVFADWIASNVDAFPLALQPMPQRLESGMAKTDITLPWKPTEPAEDVDEFFRRSFSWPEEFCARSVQRTMVEAARATEGPALYILEAETGVGKTEAALAAAHQLGAEDGVQGVYFAAPTMATANGLLDRTINWAQGTTGDTVASLYLAHSKNQLAEPYRALKYKGIAEDEAGGAAGKVVASQWMSGRRRGLLSNIVVGTVDQVLMLALVQRYSMLRHLALAGKVIIFDEVHSYDAYTSDYLKTTLSWLAYYGASVIVMTATLPTRQREELAEAYSGEPLRVESSAYPRITVVTEEKDEVWEPEPSPRNLDASLQVIGDELVELRALLDQLLAEGGCALVICNTIARAQQAYQELAEAYPDEVELHHAGFMAWERSQREDRLREELGPAARRGAGRPARKIVVATQVAEQSLDIDADVLITDLAPMDLVIQRIGRIHRHQRPTSDRPAALREPQVFIRGVVDRDGVPEIDKGAQAIYDPKILLATLLHLPERFRRPDDTAPLVEAVYGNIHAIPQEWAELWAEAERESRSREARAHARSATYRVPAASDAKEFESLFRGLNAAAQSLGDEERGAAQVRDSEPTVEVIPVMITDYGYRPLTPRSAEHSVEILSGVTPEFQQAWDLAMSTVRLPTRMTRWDEDFDAVVTQLEEETPPEWQEHFLLKGQLALRLDEKGEAEIGRFLVRYSSELGLEVMAKPRE</sequence>
<evidence type="ECO:0000256" key="4">
    <source>
        <dbReference type="ARBA" id="ARBA00022723"/>
    </source>
</evidence>
<proteinExistence type="inferred from homology"/>
<keyword evidence="14" id="KW-1185">Reference proteome</keyword>
<dbReference type="InterPro" id="IPR050547">
    <property type="entry name" value="DEAD_box_RNA_helicases"/>
</dbReference>
<dbReference type="GO" id="GO:0046872">
    <property type="term" value="F:metal ion binding"/>
    <property type="evidence" value="ECO:0007669"/>
    <property type="project" value="UniProtKB-KW"/>
</dbReference>
<dbReference type="GO" id="GO:0003723">
    <property type="term" value="F:RNA binding"/>
    <property type="evidence" value="ECO:0007669"/>
    <property type="project" value="TreeGrafter"/>
</dbReference>
<dbReference type="KEGG" id="cur:cu1973"/>
<evidence type="ECO:0000256" key="3">
    <source>
        <dbReference type="ARBA" id="ARBA00022722"/>
    </source>
</evidence>
<dbReference type="GO" id="GO:0016787">
    <property type="term" value="F:hydrolase activity"/>
    <property type="evidence" value="ECO:0007669"/>
    <property type="project" value="UniProtKB-KW"/>
</dbReference>
<keyword evidence="6" id="KW-0378">Hydrolase</keyword>
<dbReference type="EMBL" id="AM942444">
    <property type="protein sequence ID" value="CAQ05930.1"/>
    <property type="molecule type" value="Genomic_DNA"/>
</dbReference>
<dbReference type="eggNOG" id="COG1203">
    <property type="taxonomic scope" value="Bacteria"/>
</dbReference>
<dbReference type="PROSITE" id="PS51192">
    <property type="entry name" value="HELICASE_ATP_BIND_1"/>
    <property type="match status" value="1"/>
</dbReference>
<evidence type="ECO:0000313" key="13">
    <source>
        <dbReference type="EMBL" id="CAQ05930.1"/>
    </source>
</evidence>
<keyword evidence="4" id="KW-0479">Metal-binding</keyword>
<feature type="domain" description="Helicase C-terminal" evidence="11">
    <location>
        <begin position="564"/>
        <end position="749"/>
    </location>
</feature>
<dbReference type="InterPro" id="IPR001650">
    <property type="entry name" value="Helicase_C-like"/>
</dbReference>
<evidence type="ECO:0000256" key="6">
    <source>
        <dbReference type="ARBA" id="ARBA00022801"/>
    </source>
</evidence>
<dbReference type="Pfam" id="PF22590">
    <property type="entry name" value="Cas3-like_C_2"/>
    <property type="match status" value="1"/>
</dbReference>
<feature type="domain" description="HD Cas3-type" evidence="12">
    <location>
        <begin position="44"/>
        <end position="249"/>
    </location>
</feature>
<evidence type="ECO:0000256" key="9">
    <source>
        <dbReference type="ARBA" id="ARBA00023118"/>
    </source>
</evidence>
<dbReference type="Proteomes" id="UP000001727">
    <property type="component" value="Chromosome"/>
</dbReference>
<dbReference type="PROSITE" id="PS51194">
    <property type="entry name" value="HELICASE_CTER"/>
    <property type="match status" value="1"/>
</dbReference>
<evidence type="ECO:0000259" key="10">
    <source>
        <dbReference type="PROSITE" id="PS51192"/>
    </source>
</evidence>
<dbReference type="GeneID" id="60604750"/>
<dbReference type="InterPro" id="IPR027417">
    <property type="entry name" value="P-loop_NTPase"/>
</dbReference>
<dbReference type="InterPro" id="IPR003593">
    <property type="entry name" value="AAA+_ATPase"/>
</dbReference>
<dbReference type="PANTHER" id="PTHR47963:SF9">
    <property type="entry name" value="CRISPR-ASSOCIATED ENDONUCLEASE_HELICASE CAS3"/>
    <property type="match status" value="1"/>
</dbReference>
<dbReference type="PROSITE" id="PS51643">
    <property type="entry name" value="HD_CAS3"/>
    <property type="match status" value="1"/>
</dbReference>
<dbReference type="Pfam" id="PF18019">
    <property type="entry name" value="Cas3_HD"/>
    <property type="match status" value="1"/>
</dbReference>
<evidence type="ECO:0000256" key="7">
    <source>
        <dbReference type="ARBA" id="ARBA00022806"/>
    </source>
</evidence>
<dbReference type="GO" id="GO:0005524">
    <property type="term" value="F:ATP binding"/>
    <property type="evidence" value="ECO:0007669"/>
    <property type="project" value="UniProtKB-KW"/>
</dbReference>
<evidence type="ECO:0000259" key="12">
    <source>
        <dbReference type="PROSITE" id="PS51643"/>
    </source>
</evidence>
<name>B1VIY4_CORU7</name>
<dbReference type="SMART" id="SM00382">
    <property type="entry name" value="AAA"/>
    <property type="match status" value="1"/>
</dbReference>